<evidence type="ECO:0000313" key="4">
    <source>
        <dbReference type="Proteomes" id="UP000594454"/>
    </source>
</evidence>
<evidence type="ECO:0000259" key="2">
    <source>
        <dbReference type="Pfam" id="PF08393"/>
    </source>
</evidence>
<protein>
    <recommendedName>
        <fullName evidence="2">Dynein heavy chain linker domain-containing protein</fullName>
    </recommendedName>
</protein>
<gene>
    <name evidence="3" type="ORF">HERILL_LOCUS9073</name>
</gene>
<dbReference type="Proteomes" id="UP000594454">
    <property type="component" value="Chromosome 3"/>
</dbReference>
<dbReference type="Pfam" id="PF08393">
    <property type="entry name" value="DHC_N2"/>
    <property type="match status" value="1"/>
</dbReference>
<feature type="domain" description="Dynein heavy chain linker" evidence="2">
    <location>
        <begin position="936"/>
        <end position="1083"/>
    </location>
</feature>
<sequence length="1111" mass="130818">MKSNEHTKAEENTHQNRGYFSEKATKFGRLVDEYPESTQNVAPAVMYPMHAWRIQTEQYSPVLQNLHTVRREHYLEPAQKWIRYPGKISIAFPVQTIKPKVQLVHDIIPGQLPREVEVDRRRRKYAKMNIQDLLGEAGIDNYRLTPVHVLDTVAPMLEKNLSIFHRCCLFPLEWFDNQDFDPMTPHEWLQLGYVDGLRHPIPAEAFLPNRFIQDSPRRKNIFMAFQSNEPQDVSSMSVMQQENAKIKNHLYTWTKVAVKNYDPAADKWIVTDLATTKNYKIPRIYLMFTAENPQEFVKRIRYAVDLRDKCERTLKFEVIVDCLQLTGLPKLQPAMLKRMYKLAKNTIRDPNKEWLDDLELQVNLMHQRVHAAMDFKDNVLKNPEEFFFVQIPENTCTMYRPSVESVGKEKFSELLLLLKQNTIFYVQQSISAMYKVASECETIEKQSLFMLSTGKTTTLKDFVSTQQYTCNTVSKYLKGFWLENMTGQICMRLRGVGKGWLDLTIRDWGVYKVSKIYRFLRQVKFRMQDALHRFLERSILGYCKFLGDPCETIMEGVEEPFEWIYPFNVSPFKPKTSHIFFLTLMMSEKGAYYSTDPDDFRPAIIDVLDEALLQCCGIHQVDPNVMSSLVFQNDLYLQSVVLVEDLIEEFREKLIIMYDRATVPLKAYADKFEEFLPLYLMNVADYVKDFFGTEKTPYEVKEEVLSQVRLRDQHENDLPKTIVIGPFLINVDPLKQLLVNKRKEIIKKHLETYTEKLRKKTETLIGQLEQIMMKVSEKAMSIEHMLAIREFAETVPDTLVELSESLRQILVEYDILDFFWHNLSNDDFALKWEAIGWPHKIIRCLDDLHDIQELETEEFRKQQINDQISFSDRLESINEEIMKYSRYCDPNKATENATELKKTWKVMQELEKLGETLQQRQVLFGLSSMSLDVMQGIMRNLERYKSFWFACADFLKYEEIAYGNNLVNVDVVELRSTITGIIDSLIEAKENFREHPEVLEVCDYYLDLIEKFQPSLEILEYVRAPHFTIIHWQELIKRAELDMKYSSSINFRYCINKGILDHVELIKEIWEASKHEAELEAQEAAEEELRKQEEAEAMIEKKKNRKGRTDI</sequence>
<evidence type="ECO:0000313" key="3">
    <source>
        <dbReference type="EMBL" id="CAD7086286.1"/>
    </source>
</evidence>
<reference evidence="3 4" key="1">
    <citation type="submission" date="2020-11" db="EMBL/GenBank/DDBJ databases">
        <authorList>
            <person name="Wallbank WR R."/>
            <person name="Pardo Diaz C."/>
            <person name="Kozak K."/>
            <person name="Martin S."/>
            <person name="Jiggins C."/>
            <person name="Moest M."/>
            <person name="Warren A I."/>
            <person name="Generalovic N T."/>
            <person name="Byers J.R.P. K."/>
            <person name="Montejo-Kovacevich G."/>
            <person name="Yen C E."/>
        </authorList>
    </citation>
    <scope>NUCLEOTIDE SEQUENCE [LARGE SCALE GENOMIC DNA]</scope>
</reference>
<organism evidence="3 4">
    <name type="scientific">Hermetia illucens</name>
    <name type="common">Black soldier fly</name>
    <dbReference type="NCBI Taxonomy" id="343691"/>
    <lineage>
        <taxon>Eukaryota</taxon>
        <taxon>Metazoa</taxon>
        <taxon>Ecdysozoa</taxon>
        <taxon>Arthropoda</taxon>
        <taxon>Hexapoda</taxon>
        <taxon>Insecta</taxon>
        <taxon>Pterygota</taxon>
        <taxon>Neoptera</taxon>
        <taxon>Endopterygota</taxon>
        <taxon>Diptera</taxon>
        <taxon>Brachycera</taxon>
        <taxon>Stratiomyomorpha</taxon>
        <taxon>Stratiomyidae</taxon>
        <taxon>Hermetiinae</taxon>
        <taxon>Hermetia</taxon>
    </lineage>
</organism>
<dbReference type="InterPro" id="IPR013602">
    <property type="entry name" value="Dynein_heavy_linker"/>
</dbReference>
<dbReference type="EMBL" id="LR899011">
    <property type="protein sequence ID" value="CAD7086286.1"/>
    <property type="molecule type" value="Genomic_DNA"/>
</dbReference>
<dbReference type="GO" id="GO:0030286">
    <property type="term" value="C:dynein complex"/>
    <property type="evidence" value="ECO:0007669"/>
    <property type="project" value="InterPro"/>
</dbReference>
<feature type="region of interest" description="Disordered" evidence="1">
    <location>
        <begin position="1"/>
        <end position="21"/>
    </location>
</feature>
<dbReference type="OrthoDB" id="424310at2759"/>
<proteinExistence type="predicted"/>
<dbReference type="InParanoid" id="A0A7R8USL8"/>
<dbReference type="AlphaFoldDB" id="A0A7R8USL8"/>
<name>A0A7R8USL8_HERIL</name>
<dbReference type="PANTHER" id="PTHR22878">
    <property type="entry name" value="DYNEIN HEAVY CHAIN 6, AXONEMAL-LIKE-RELATED"/>
    <property type="match status" value="1"/>
</dbReference>
<feature type="region of interest" description="Disordered" evidence="1">
    <location>
        <begin position="1081"/>
        <end position="1111"/>
    </location>
</feature>
<dbReference type="InterPro" id="IPR026983">
    <property type="entry name" value="DHC"/>
</dbReference>
<feature type="compositionally biased region" description="Basic and acidic residues" evidence="1">
    <location>
        <begin position="1"/>
        <end position="14"/>
    </location>
</feature>
<accession>A0A7R8USL8</accession>
<evidence type="ECO:0000256" key="1">
    <source>
        <dbReference type="SAM" id="MobiDB-lite"/>
    </source>
</evidence>
<dbReference type="GO" id="GO:0051959">
    <property type="term" value="F:dynein light intermediate chain binding"/>
    <property type="evidence" value="ECO:0007669"/>
    <property type="project" value="InterPro"/>
</dbReference>
<dbReference type="GO" id="GO:0007018">
    <property type="term" value="P:microtubule-based movement"/>
    <property type="evidence" value="ECO:0007669"/>
    <property type="project" value="InterPro"/>
</dbReference>
<feature type="compositionally biased region" description="Basic and acidic residues" evidence="1">
    <location>
        <begin position="1087"/>
        <end position="1111"/>
    </location>
</feature>
<keyword evidence="4" id="KW-1185">Reference proteome</keyword>
<dbReference type="PANTHER" id="PTHR22878:SF73">
    <property type="entry name" value="DYNEIN AXONEMAL HEAVY CHAIN 1"/>
    <property type="match status" value="1"/>
</dbReference>
<dbReference type="GO" id="GO:0045505">
    <property type="term" value="F:dynein intermediate chain binding"/>
    <property type="evidence" value="ECO:0007669"/>
    <property type="project" value="InterPro"/>
</dbReference>
<dbReference type="OMA" id="QVKFRMQ"/>